<evidence type="ECO:0000313" key="1">
    <source>
        <dbReference type="EMBL" id="GMS86893.1"/>
    </source>
</evidence>
<feature type="non-terminal residue" evidence="1">
    <location>
        <position position="1"/>
    </location>
</feature>
<comment type="caution">
    <text evidence="1">The sequence shown here is derived from an EMBL/GenBank/DDBJ whole genome shotgun (WGS) entry which is preliminary data.</text>
</comment>
<organism evidence="1 2">
    <name type="scientific">Pristionchus entomophagus</name>
    <dbReference type="NCBI Taxonomy" id="358040"/>
    <lineage>
        <taxon>Eukaryota</taxon>
        <taxon>Metazoa</taxon>
        <taxon>Ecdysozoa</taxon>
        <taxon>Nematoda</taxon>
        <taxon>Chromadorea</taxon>
        <taxon>Rhabditida</taxon>
        <taxon>Rhabditina</taxon>
        <taxon>Diplogasteromorpha</taxon>
        <taxon>Diplogasteroidea</taxon>
        <taxon>Neodiplogasteridae</taxon>
        <taxon>Pristionchus</taxon>
    </lineage>
</organism>
<evidence type="ECO:0000313" key="2">
    <source>
        <dbReference type="Proteomes" id="UP001432027"/>
    </source>
</evidence>
<dbReference type="Proteomes" id="UP001432027">
    <property type="component" value="Unassembled WGS sequence"/>
</dbReference>
<keyword evidence="2" id="KW-1185">Reference proteome</keyword>
<name>A0AAV5T223_9BILA</name>
<gene>
    <name evidence="1" type="ORF">PENTCL1PPCAC_9068</name>
</gene>
<dbReference type="AlphaFoldDB" id="A0AAV5T223"/>
<reference evidence="1" key="1">
    <citation type="submission" date="2023-10" db="EMBL/GenBank/DDBJ databases">
        <title>Genome assembly of Pristionchus species.</title>
        <authorList>
            <person name="Yoshida K."/>
            <person name="Sommer R.J."/>
        </authorList>
    </citation>
    <scope>NUCLEOTIDE SEQUENCE</scope>
    <source>
        <strain evidence="1">RS0144</strain>
    </source>
</reference>
<proteinExistence type="predicted"/>
<protein>
    <submittedName>
        <fullName evidence="1">Uncharacterized protein</fullName>
    </submittedName>
</protein>
<dbReference type="EMBL" id="BTSX01000002">
    <property type="protein sequence ID" value="GMS86893.1"/>
    <property type="molecule type" value="Genomic_DNA"/>
</dbReference>
<sequence length="73" mass="8378">GEITFSFTSQESFSDEVRARNSIAHIQSQGSYSPNRKEESISTNCPMSLHRNVLLVKRCTLFPIERSSRLCWN</sequence>
<accession>A0AAV5T223</accession>